<dbReference type="AlphaFoldDB" id="A0A2I0KFN8"/>
<dbReference type="Proteomes" id="UP000233551">
    <property type="component" value="Unassembled WGS sequence"/>
</dbReference>
<evidence type="ECO:0000256" key="1">
    <source>
        <dbReference type="SAM" id="MobiDB-lite"/>
    </source>
</evidence>
<gene>
    <name evidence="2" type="ORF">CRG98_012612</name>
</gene>
<feature type="compositionally biased region" description="Polar residues" evidence="1">
    <location>
        <begin position="104"/>
        <end position="113"/>
    </location>
</feature>
<evidence type="ECO:0000313" key="2">
    <source>
        <dbReference type="EMBL" id="PKI66993.1"/>
    </source>
</evidence>
<evidence type="ECO:0000313" key="3">
    <source>
        <dbReference type="Proteomes" id="UP000233551"/>
    </source>
</evidence>
<feature type="compositionally biased region" description="Polar residues" evidence="1">
    <location>
        <begin position="1"/>
        <end position="23"/>
    </location>
</feature>
<sequence length="133" mass="13900">MASKTSAANPTSQSANGASSAVTSIDRCSISTAQVALQAQQRKSKGKGRLGPLIGYPTPPPRSLIPTKDAGDLVGGFRVADWRPQPQINRGLLRSPRSIRVWRQQSVTPTLSPRSPVPTGDADDLDGGVGVAD</sequence>
<reference evidence="2 3" key="1">
    <citation type="submission" date="2017-11" db="EMBL/GenBank/DDBJ databases">
        <title>De-novo sequencing of pomegranate (Punica granatum L.) genome.</title>
        <authorList>
            <person name="Akparov Z."/>
            <person name="Amiraslanov A."/>
            <person name="Hajiyeva S."/>
            <person name="Abbasov M."/>
            <person name="Kaur K."/>
            <person name="Hamwieh A."/>
            <person name="Solovyev V."/>
            <person name="Salamov A."/>
            <person name="Braich B."/>
            <person name="Kosarev P."/>
            <person name="Mahmoud A."/>
            <person name="Hajiyev E."/>
            <person name="Babayeva S."/>
            <person name="Izzatullayeva V."/>
            <person name="Mammadov A."/>
            <person name="Mammadov A."/>
            <person name="Sharifova S."/>
            <person name="Ojaghi J."/>
            <person name="Eynullazada K."/>
            <person name="Bayramov B."/>
            <person name="Abdulazimova A."/>
            <person name="Shahmuradov I."/>
        </authorList>
    </citation>
    <scope>NUCLEOTIDE SEQUENCE [LARGE SCALE GENOMIC DNA]</scope>
    <source>
        <strain evidence="3">cv. AG2017</strain>
        <tissue evidence="2">Leaf</tissue>
    </source>
</reference>
<organism evidence="2 3">
    <name type="scientific">Punica granatum</name>
    <name type="common">Pomegranate</name>
    <dbReference type="NCBI Taxonomy" id="22663"/>
    <lineage>
        <taxon>Eukaryota</taxon>
        <taxon>Viridiplantae</taxon>
        <taxon>Streptophyta</taxon>
        <taxon>Embryophyta</taxon>
        <taxon>Tracheophyta</taxon>
        <taxon>Spermatophyta</taxon>
        <taxon>Magnoliopsida</taxon>
        <taxon>eudicotyledons</taxon>
        <taxon>Gunneridae</taxon>
        <taxon>Pentapetalae</taxon>
        <taxon>rosids</taxon>
        <taxon>malvids</taxon>
        <taxon>Myrtales</taxon>
        <taxon>Lythraceae</taxon>
        <taxon>Punica</taxon>
    </lineage>
</organism>
<proteinExistence type="predicted"/>
<dbReference type="EMBL" id="PGOL01000648">
    <property type="protein sequence ID" value="PKI66993.1"/>
    <property type="molecule type" value="Genomic_DNA"/>
</dbReference>
<comment type="caution">
    <text evidence="2">The sequence shown here is derived from an EMBL/GenBank/DDBJ whole genome shotgun (WGS) entry which is preliminary data.</text>
</comment>
<keyword evidence="3" id="KW-1185">Reference proteome</keyword>
<name>A0A2I0KFN8_PUNGR</name>
<protein>
    <submittedName>
        <fullName evidence="2">Uncharacterized protein</fullName>
    </submittedName>
</protein>
<feature type="region of interest" description="Disordered" evidence="1">
    <location>
        <begin position="37"/>
        <end position="69"/>
    </location>
</feature>
<feature type="region of interest" description="Disordered" evidence="1">
    <location>
        <begin position="1"/>
        <end position="24"/>
    </location>
</feature>
<feature type="region of interest" description="Disordered" evidence="1">
    <location>
        <begin position="104"/>
        <end position="133"/>
    </location>
</feature>
<accession>A0A2I0KFN8</accession>